<dbReference type="PROSITE" id="PS00137">
    <property type="entry name" value="SUBTILASE_HIS"/>
    <property type="match status" value="1"/>
</dbReference>
<dbReference type="InterPro" id="IPR022398">
    <property type="entry name" value="Peptidase_S8_His-AS"/>
</dbReference>
<dbReference type="EMBL" id="JALDAW010000011">
    <property type="protein sequence ID" value="MDY5167435.1"/>
    <property type="molecule type" value="Genomic_DNA"/>
</dbReference>
<gene>
    <name evidence="5" type="ORF">MQE39_04780</name>
</gene>
<dbReference type="GO" id="GO:0006508">
    <property type="term" value="P:proteolysis"/>
    <property type="evidence" value="ECO:0007669"/>
    <property type="project" value="UniProtKB-KW"/>
</dbReference>
<evidence type="ECO:0000313" key="6">
    <source>
        <dbReference type="Proteomes" id="UP001276902"/>
    </source>
</evidence>
<reference evidence="5" key="1">
    <citation type="submission" date="2022-03" db="EMBL/GenBank/DDBJ databases">
        <title>First case of bacteraemia caused by Dielma fastidiosa in a patient hospitalised with diverticulitis.</title>
        <authorList>
            <person name="Forman-Ankjaer B."/>
            <person name="Hvid-Jensen F."/>
            <person name="Kobel C.M."/>
            <person name="Greve T."/>
        </authorList>
    </citation>
    <scope>NUCLEOTIDE SEQUENCE</scope>
    <source>
        <strain evidence="5">AUH_DF_2021</strain>
    </source>
</reference>
<comment type="caution">
    <text evidence="5">The sequence shown here is derived from an EMBL/GenBank/DDBJ whole genome shotgun (WGS) entry which is preliminary data.</text>
</comment>
<dbReference type="Pfam" id="PF00082">
    <property type="entry name" value="Peptidase_S8"/>
    <property type="match status" value="1"/>
</dbReference>
<feature type="domain" description="Peptidase S8/S53" evidence="4">
    <location>
        <begin position="114"/>
        <end position="226"/>
    </location>
</feature>
<evidence type="ECO:0000259" key="4">
    <source>
        <dbReference type="Pfam" id="PF00082"/>
    </source>
</evidence>
<dbReference type="CDD" id="cd00306">
    <property type="entry name" value="Peptidases_S8_S53"/>
    <property type="match status" value="1"/>
</dbReference>
<proteinExistence type="predicted"/>
<dbReference type="InterPro" id="IPR015500">
    <property type="entry name" value="Peptidase_S8_subtilisin-rel"/>
</dbReference>
<protein>
    <submittedName>
        <fullName evidence="5">S8/S53 family peptidase</fullName>
    </submittedName>
</protein>
<dbReference type="RefSeq" id="WP_320883168.1">
    <property type="nucleotide sequence ID" value="NZ_BAABZA010000001.1"/>
</dbReference>
<dbReference type="Gene3D" id="3.40.50.200">
    <property type="entry name" value="Peptidase S8/S53 domain"/>
    <property type="match status" value="1"/>
</dbReference>
<evidence type="ECO:0000256" key="3">
    <source>
        <dbReference type="ARBA" id="ARBA00022825"/>
    </source>
</evidence>
<dbReference type="InterPro" id="IPR000209">
    <property type="entry name" value="Peptidase_S8/S53_dom"/>
</dbReference>
<evidence type="ECO:0000256" key="2">
    <source>
        <dbReference type="ARBA" id="ARBA00022801"/>
    </source>
</evidence>
<dbReference type="GO" id="GO:0004252">
    <property type="term" value="F:serine-type endopeptidase activity"/>
    <property type="evidence" value="ECO:0007669"/>
    <property type="project" value="InterPro"/>
</dbReference>
<organism evidence="5 6">
    <name type="scientific">Dielma fastidiosa</name>
    <dbReference type="NCBI Taxonomy" id="1034346"/>
    <lineage>
        <taxon>Bacteria</taxon>
        <taxon>Bacillati</taxon>
        <taxon>Bacillota</taxon>
        <taxon>Erysipelotrichia</taxon>
        <taxon>Erysipelotrichales</taxon>
        <taxon>Erysipelotrichaceae</taxon>
        <taxon>Dielma</taxon>
    </lineage>
</organism>
<evidence type="ECO:0000313" key="5">
    <source>
        <dbReference type="EMBL" id="MDY5167435.1"/>
    </source>
</evidence>
<dbReference type="PRINTS" id="PR00723">
    <property type="entry name" value="SUBTILISIN"/>
</dbReference>
<dbReference type="SUPFAM" id="SSF52743">
    <property type="entry name" value="Subtilisin-like"/>
    <property type="match status" value="1"/>
</dbReference>
<dbReference type="Proteomes" id="UP001276902">
    <property type="component" value="Unassembled WGS sequence"/>
</dbReference>
<keyword evidence="2" id="KW-0378">Hydrolase</keyword>
<keyword evidence="3" id="KW-0720">Serine protease</keyword>
<sequence>MNMNKKLLLLCAIVICLGLICIIPQPSPSKADNYHQSKQFYTLTINNNQLDLSNKNLTAFDLEKIITDTSIVNFSTNTLWPTKMPIGFDPKALLSSGMNPGLNIRNLHDLGIKGGGVGIGIIDQALLLTHNEFSDQIKYYETTNSRYSDSETDYHGTVVASIAVGNNVGVAPEANLYYINDALFNHGYTYDEIACSLSNDISKLIEINKDLSDSEKIRVISISLSLRTVKENCLDKQNRELLDAVITKAETADIVVLTTDIFDEYGDFGTPIKKLPYTDADDYQNYFPSSTFYNRSIVEKISVPIEGKTVAYYQGDNEYQYVNYGGLSWAVPYIAGLYVLCCEVDPFMNYEKFIYVIEMTSLSLSSSYDNQLFRLDKIIQPEQVILYLLSH</sequence>
<accession>A0AB35UL22</accession>
<evidence type="ECO:0000256" key="1">
    <source>
        <dbReference type="ARBA" id="ARBA00022670"/>
    </source>
</evidence>
<dbReference type="AlphaFoldDB" id="A0AB35UL22"/>
<keyword evidence="1" id="KW-0645">Protease</keyword>
<name>A0AB35UL22_9FIRM</name>
<dbReference type="InterPro" id="IPR036852">
    <property type="entry name" value="Peptidase_S8/S53_dom_sf"/>
</dbReference>